<dbReference type="OMA" id="YLANAWQ"/>
<evidence type="ECO:0000313" key="14">
    <source>
        <dbReference type="Proteomes" id="UP000825935"/>
    </source>
</evidence>
<dbReference type="Pfam" id="PF13855">
    <property type="entry name" value="LRR_8"/>
    <property type="match status" value="1"/>
</dbReference>
<dbReference type="SUPFAM" id="SSF52058">
    <property type="entry name" value="L domain-like"/>
    <property type="match status" value="1"/>
</dbReference>
<dbReference type="GO" id="GO:0004672">
    <property type="term" value="F:protein kinase activity"/>
    <property type="evidence" value="ECO:0007669"/>
    <property type="project" value="InterPro"/>
</dbReference>
<keyword evidence="6 10" id="KW-1133">Transmembrane helix</keyword>
<feature type="transmembrane region" description="Helical" evidence="10">
    <location>
        <begin position="305"/>
        <end position="329"/>
    </location>
</feature>
<dbReference type="Gene3D" id="1.10.510.10">
    <property type="entry name" value="Transferase(Phosphotransferase) domain 1"/>
    <property type="match status" value="1"/>
</dbReference>
<dbReference type="PANTHER" id="PTHR48007">
    <property type="entry name" value="LEUCINE-RICH REPEAT RECEPTOR-LIKE PROTEIN KINASE PXC1"/>
    <property type="match status" value="1"/>
</dbReference>
<dbReference type="GO" id="GO:0016020">
    <property type="term" value="C:membrane"/>
    <property type="evidence" value="ECO:0007669"/>
    <property type="project" value="UniProtKB-SubCell"/>
</dbReference>
<dbReference type="Pfam" id="PF07714">
    <property type="entry name" value="PK_Tyr_Ser-Thr"/>
    <property type="match status" value="1"/>
</dbReference>
<reference evidence="13" key="1">
    <citation type="submission" date="2021-08" db="EMBL/GenBank/DDBJ databases">
        <title>WGS assembly of Ceratopteris richardii.</title>
        <authorList>
            <person name="Marchant D.B."/>
            <person name="Chen G."/>
            <person name="Jenkins J."/>
            <person name="Shu S."/>
            <person name="Leebens-Mack J."/>
            <person name="Grimwood J."/>
            <person name="Schmutz J."/>
            <person name="Soltis P."/>
            <person name="Soltis D."/>
            <person name="Chen Z.-H."/>
        </authorList>
    </citation>
    <scope>NUCLEOTIDE SEQUENCE</scope>
    <source>
        <strain evidence="13">Whitten #5841</strain>
        <tissue evidence="13">Leaf</tissue>
    </source>
</reference>
<organism evidence="13 14">
    <name type="scientific">Ceratopteris richardii</name>
    <name type="common">Triangle waterfern</name>
    <dbReference type="NCBI Taxonomy" id="49495"/>
    <lineage>
        <taxon>Eukaryota</taxon>
        <taxon>Viridiplantae</taxon>
        <taxon>Streptophyta</taxon>
        <taxon>Embryophyta</taxon>
        <taxon>Tracheophyta</taxon>
        <taxon>Polypodiopsida</taxon>
        <taxon>Polypodiidae</taxon>
        <taxon>Polypodiales</taxon>
        <taxon>Pteridineae</taxon>
        <taxon>Pteridaceae</taxon>
        <taxon>Parkerioideae</taxon>
        <taxon>Ceratopteris</taxon>
    </lineage>
</organism>
<feature type="compositionally biased region" description="Pro residues" evidence="9">
    <location>
        <begin position="260"/>
        <end position="275"/>
    </location>
</feature>
<accession>A0A8T2RQA7</accession>
<evidence type="ECO:0000259" key="12">
    <source>
        <dbReference type="PROSITE" id="PS50011"/>
    </source>
</evidence>
<keyword evidence="14" id="KW-1185">Reference proteome</keyword>
<comment type="subcellular location">
    <subcellularLocation>
        <location evidence="1">Membrane</location>
    </subcellularLocation>
</comment>
<keyword evidence="3 10" id="KW-0812">Transmembrane</keyword>
<dbReference type="Pfam" id="PF00560">
    <property type="entry name" value="LRR_1"/>
    <property type="match status" value="1"/>
</dbReference>
<feature type="compositionally biased region" description="Low complexity" evidence="9">
    <location>
        <begin position="276"/>
        <end position="292"/>
    </location>
</feature>
<keyword evidence="4 11" id="KW-0732">Signal</keyword>
<evidence type="ECO:0000256" key="6">
    <source>
        <dbReference type="ARBA" id="ARBA00022989"/>
    </source>
</evidence>
<dbReference type="SMART" id="SM00369">
    <property type="entry name" value="LRR_TYP"/>
    <property type="match status" value="4"/>
</dbReference>
<dbReference type="InterPro" id="IPR003591">
    <property type="entry name" value="Leu-rich_rpt_typical-subtyp"/>
</dbReference>
<evidence type="ECO:0000256" key="5">
    <source>
        <dbReference type="ARBA" id="ARBA00022737"/>
    </source>
</evidence>
<dbReference type="GO" id="GO:0005524">
    <property type="term" value="F:ATP binding"/>
    <property type="evidence" value="ECO:0007669"/>
    <property type="project" value="InterPro"/>
</dbReference>
<evidence type="ECO:0000256" key="2">
    <source>
        <dbReference type="ARBA" id="ARBA00022614"/>
    </source>
</evidence>
<dbReference type="InterPro" id="IPR013210">
    <property type="entry name" value="LRR_N_plant-typ"/>
</dbReference>
<keyword evidence="5" id="KW-0677">Repeat</keyword>
<proteinExistence type="predicted"/>
<dbReference type="FunFam" id="3.30.200.20:FF:000125">
    <property type="entry name" value="Protein STRUBBELIG-RECEPTOR FAMILY 8"/>
    <property type="match status" value="1"/>
</dbReference>
<keyword evidence="7 10" id="KW-0472">Membrane</keyword>
<evidence type="ECO:0000256" key="3">
    <source>
        <dbReference type="ARBA" id="ARBA00022692"/>
    </source>
</evidence>
<dbReference type="Gene3D" id="3.30.200.20">
    <property type="entry name" value="Phosphorylase Kinase, domain 1"/>
    <property type="match status" value="1"/>
</dbReference>
<dbReference type="InterPro" id="IPR011009">
    <property type="entry name" value="Kinase-like_dom_sf"/>
</dbReference>
<dbReference type="InterPro" id="IPR046959">
    <property type="entry name" value="PRK1-6/SRF4-like"/>
</dbReference>
<dbReference type="EMBL" id="CM035430">
    <property type="protein sequence ID" value="KAH7297633.1"/>
    <property type="molecule type" value="Genomic_DNA"/>
</dbReference>
<name>A0A8T2RQA7_CERRI</name>
<keyword evidence="8" id="KW-0675">Receptor</keyword>
<dbReference type="InterPro" id="IPR001611">
    <property type="entry name" value="Leu-rich_rpt"/>
</dbReference>
<feature type="region of interest" description="Disordered" evidence="9">
    <location>
        <begin position="358"/>
        <end position="380"/>
    </location>
</feature>
<dbReference type="Proteomes" id="UP000825935">
    <property type="component" value="Chromosome 25"/>
</dbReference>
<feature type="region of interest" description="Disordered" evidence="9">
    <location>
        <begin position="253"/>
        <end position="295"/>
    </location>
</feature>
<dbReference type="Gene3D" id="3.80.10.10">
    <property type="entry name" value="Ribonuclease Inhibitor"/>
    <property type="match status" value="1"/>
</dbReference>
<feature type="compositionally biased region" description="Basic and acidic residues" evidence="9">
    <location>
        <begin position="709"/>
        <end position="727"/>
    </location>
</feature>
<evidence type="ECO:0000256" key="7">
    <source>
        <dbReference type="ARBA" id="ARBA00023136"/>
    </source>
</evidence>
<feature type="signal peptide" evidence="11">
    <location>
        <begin position="1"/>
        <end position="37"/>
    </location>
</feature>
<comment type="caution">
    <text evidence="13">The sequence shown here is derived from an EMBL/GenBank/DDBJ whole genome shotgun (WGS) entry which is preliminary data.</text>
</comment>
<gene>
    <name evidence="13" type="ORF">KP509_25G004300</name>
</gene>
<dbReference type="FunFam" id="1.10.510.10:FF:000095">
    <property type="entry name" value="protein STRUBBELIG-RECEPTOR FAMILY 8"/>
    <property type="match status" value="1"/>
</dbReference>
<feature type="region of interest" description="Disordered" evidence="9">
    <location>
        <begin position="705"/>
        <end position="727"/>
    </location>
</feature>
<dbReference type="SUPFAM" id="SSF56112">
    <property type="entry name" value="Protein kinase-like (PK-like)"/>
    <property type="match status" value="1"/>
</dbReference>
<dbReference type="OrthoDB" id="1055097at2759"/>
<evidence type="ECO:0000256" key="11">
    <source>
        <dbReference type="SAM" id="SignalP"/>
    </source>
</evidence>
<evidence type="ECO:0000256" key="10">
    <source>
        <dbReference type="SAM" id="Phobius"/>
    </source>
</evidence>
<evidence type="ECO:0000313" key="13">
    <source>
        <dbReference type="EMBL" id="KAH7297633.1"/>
    </source>
</evidence>
<feature type="domain" description="Protein kinase" evidence="12">
    <location>
        <begin position="419"/>
        <end position="699"/>
    </location>
</feature>
<dbReference type="InterPro" id="IPR001245">
    <property type="entry name" value="Ser-Thr/Tyr_kinase_cat_dom"/>
</dbReference>
<dbReference type="AlphaFoldDB" id="A0A8T2RQA7"/>
<dbReference type="PANTHER" id="PTHR48007:SF22">
    <property type="entry name" value="PROTEIN STRUBBELIG-RECEPTOR FAMILY 3-LIKE ISOFORM X1"/>
    <property type="match status" value="1"/>
</dbReference>
<evidence type="ECO:0000256" key="9">
    <source>
        <dbReference type="SAM" id="MobiDB-lite"/>
    </source>
</evidence>
<dbReference type="SMART" id="SM00220">
    <property type="entry name" value="S_TKc"/>
    <property type="match status" value="1"/>
</dbReference>
<dbReference type="FunFam" id="3.80.10.10:FF:000062">
    <property type="entry name" value="protein STRUBBELIG-RECEPTOR FAMILY 3"/>
    <property type="match status" value="1"/>
</dbReference>
<protein>
    <recommendedName>
        <fullName evidence="12">Protein kinase domain-containing protein</fullName>
    </recommendedName>
</protein>
<sequence>MSRISMQVSRKQKVAADMLFKTPVMLLVALLVQFSQAITDPNDVAGLQVLFTSLNSPGQLTSWVASNGDPCGQSWLGVKCRGSSVIEVSIPNLQLSGTLGYQLTSLTSLTLFDVSNNVISGTIPYQLPPNLETLNLGNNHFADVLPYSISQMTKLTYLNASHNQLSGSLSDMFSNLTNLKSMDLSFNSISGSLPQSFVDLTSLTSLFIQNNQFSGDLNVIADLKFENLEVENNQFTGWIPTSFNNIPNFKSSGNSFSSSPAPPPPPFTPPPPAPPSSSNNGRSPRAPSSASDSGGGGGTVLNGGAIAGIVIACILGIIVVILIIMFFCWKPKENAFDEEKQPIPAVVALPVTSTKGVKENVEQRPASSPTDGFSLKPPPLAPAQAEALTGKKPPTKRAKHPITASAFSVADLQLATNSFSQENLVGEGTLGRVYKAELPDGKLLAVKKIDITSSSSIQKEEDFMDVISNISRLRHGNIAELVGYCTEHGQRLLVYEFLNKGALSDVLHVSDEAAKQELTWNVRVKVALGSARALEYLHEVCQPSVVHKNFKSANILLDDELNPHLSDCGIAAFSPSPERQVVSTQMTDSFGYSAPEYAMSGIYTWKSDVYSFGVVMLELLTGRKPLDSERPRIEQSLVRWATPQLHDIDALAKMVDPALKGMYPAKSLSRFADIIAQCVQPEPEFRPPMSEVVQSLVRLMQRATLSKRRSGDEQKGLDNHDLADGSL</sequence>
<feature type="chain" id="PRO_5035764155" description="Protein kinase domain-containing protein" evidence="11">
    <location>
        <begin position="38"/>
        <end position="727"/>
    </location>
</feature>
<dbReference type="Pfam" id="PF08263">
    <property type="entry name" value="LRRNT_2"/>
    <property type="match status" value="1"/>
</dbReference>
<dbReference type="InterPro" id="IPR032675">
    <property type="entry name" value="LRR_dom_sf"/>
</dbReference>
<evidence type="ECO:0000256" key="8">
    <source>
        <dbReference type="ARBA" id="ARBA00023170"/>
    </source>
</evidence>
<keyword evidence="2" id="KW-0433">Leucine-rich repeat</keyword>
<dbReference type="PROSITE" id="PS50011">
    <property type="entry name" value="PROTEIN_KINASE_DOM"/>
    <property type="match status" value="1"/>
</dbReference>
<dbReference type="InterPro" id="IPR000719">
    <property type="entry name" value="Prot_kinase_dom"/>
</dbReference>
<evidence type="ECO:0000256" key="1">
    <source>
        <dbReference type="ARBA" id="ARBA00004370"/>
    </source>
</evidence>
<evidence type="ECO:0000256" key="4">
    <source>
        <dbReference type="ARBA" id="ARBA00022729"/>
    </source>
</evidence>